<dbReference type="SMART" id="SM00448">
    <property type="entry name" value="REC"/>
    <property type="match status" value="1"/>
</dbReference>
<dbReference type="STRING" id="570521.SAMN04488508_109204"/>
<gene>
    <name evidence="10" type="ORF">SAMN04488508_109204</name>
</gene>
<keyword evidence="7" id="KW-0812">Transmembrane</keyword>
<dbReference type="EC" id="2.7.13.3" evidence="2"/>
<keyword evidence="7" id="KW-0472">Membrane</keyword>
<feature type="domain" description="Histidine kinase" evidence="8">
    <location>
        <begin position="361"/>
        <end position="582"/>
    </location>
</feature>
<dbReference type="PANTHER" id="PTHR45339">
    <property type="entry name" value="HYBRID SIGNAL TRANSDUCTION HISTIDINE KINASE J"/>
    <property type="match status" value="1"/>
</dbReference>
<dbReference type="InterPro" id="IPR036890">
    <property type="entry name" value="HATPase_C_sf"/>
</dbReference>
<dbReference type="InterPro" id="IPR003594">
    <property type="entry name" value="HATPase_dom"/>
</dbReference>
<evidence type="ECO:0000256" key="6">
    <source>
        <dbReference type="SAM" id="Coils"/>
    </source>
</evidence>
<feature type="domain" description="Response regulatory" evidence="9">
    <location>
        <begin position="605"/>
        <end position="719"/>
    </location>
</feature>
<keyword evidence="7" id="KW-1133">Transmembrane helix</keyword>
<dbReference type="Pfam" id="PF00072">
    <property type="entry name" value="Response_reg"/>
    <property type="match status" value="1"/>
</dbReference>
<keyword evidence="4" id="KW-0902">Two-component regulatory system</keyword>
<dbReference type="InterPro" id="IPR005467">
    <property type="entry name" value="His_kinase_dom"/>
</dbReference>
<dbReference type="GO" id="GO:0000155">
    <property type="term" value="F:phosphorelay sensor kinase activity"/>
    <property type="evidence" value="ECO:0007669"/>
    <property type="project" value="InterPro"/>
</dbReference>
<dbReference type="Gene3D" id="3.30.565.10">
    <property type="entry name" value="Histidine kinase-like ATPase, C-terminal domain"/>
    <property type="match status" value="1"/>
</dbReference>
<evidence type="ECO:0000313" key="11">
    <source>
        <dbReference type="Proteomes" id="UP000184432"/>
    </source>
</evidence>
<evidence type="ECO:0000256" key="4">
    <source>
        <dbReference type="ARBA" id="ARBA00023012"/>
    </source>
</evidence>
<evidence type="ECO:0000256" key="5">
    <source>
        <dbReference type="PROSITE-ProRule" id="PRU00169"/>
    </source>
</evidence>
<dbReference type="SUPFAM" id="SSF48452">
    <property type="entry name" value="TPR-like"/>
    <property type="match status" value="2"/>
</dbReference>
<evidence type="ECO:0000259" key="9">
    <source>
        <dbReference type="PROSITE" id="PS50110"/>
    </source>
</evidence>
<dbReference type="EMBL" id="FQYP01000009">
    <property type="protein sequence ID" value="SHJ49195.1"/>
    <property type="molecule type" value="Genomic_DNA"/>
</dbReference>
<protein>
    <recommendedName>
        <fullName evidence="2">histidine kinase</fullName>
        <ecNumber evidence="2">2.7.13.3</ecNumber>
    </recommendedName>
</protein>
<dbReference type="CDD" id="cd16922">
    <property type="entry name" value="HATPase_EvgS-ArcB-TorS-like"/>
    <property type="match status" value="1"/>
</dbReference>
<feature type="coiled-coil region" evidence="6">
    <location>
        <begin position="261"/>
        <end position="295"/>
    </location>
</feature>
<evidence type="ECO:0000256" key="3">
    <source>
        <dbReference type="ARBA" id="ARBA00022553"/>
    </source>
</evidence>
<evidence type="ECO:0000256" key="1">
    <source>
        <dbReference type="ARBA" id="ARBA00000085"/>
    </source>
</evidence>
<evidence type="ECO:0000256" key="2">
    <source>
        <dbReference type="ARBA" id="ARBA00012438"/>
    </source>
</evidence>
<dbReference type="SUPFAM" id="SSF55874">
    <property type="entry name" value="ATPase domain of HSP90 chaperone/DNA topoisomerase II/histidine kinase"/>
    <property type="match status" value="1"/>
</dbReference>
<keyword evidence="10" id="KW-0418">Kinase</keyword>
<dbReference type="Gene3D" id="1.25.40.10">
    <property type="entry name" value="Tetratricopeptide repeat domain"/>
    <property type="match status" value="2"/>
</dbReference>
<feature type="coiled-coil region" evidence="6">
    <location>
        <begin position="327"/>
        <end position="354"/>
    </location>
</feature>
<keyword evidence="10" id="KW-0808">Transferase</keyword>
<dbReference type="PROSITE" id="PS50110">
    <property type="entry name" value="RESPONSE_REGULATORY"/>
    <property type="match status" value="1"/>
</dbReference>
<dbReference type="InterPro" id="IPR011006">
    <property type="entry name" value="CheY-like_superfamily"/>
</dbReference>
<sequence>MPAVLLSQNDKGYEKIDSLDVLIQQSQELRLENNMYEALELTFKAVTYANELNHNHYLSHSYFMMGTIQYEIIDYDNAKINLLKALDHSEKTISKILLPYILHSLGNIYYDDNEDYENALIYYKKGVKLSKRINPANNYQIPLHNLIWTFMDLDRYEEAAPYLKEADSLDLIIPDSIQLGRSTLYLIRARNYAHQKDFESAEENYDKTFDLLETEDKYWLKGKSYFYQYRSEMYQAMGDYPKAIQDLNSMQRNEFEVFKNARKKNEEIAKIRFKVDEYERKLSASEREKELLQNIDRSNKTIITISLAALVLLIFVVFFYYRGYISKKKASEILEAKNAELNQAKLQAEKLSNIKSQFISTVSHELRTPLYGVIGISSLLIENNKQSDNDKKLLNSLKFSADHLLNLVNKVLKISKIDSEKTDLTQTPTNLASLTKNILQSFEFQSGEKGNELIFEYNHSIPNSLLIDPLRISEILINLINNAIKFTVDGKIWLRVKPITTSADRVTLRFEVEDTGIGIPEDQKEYIFEEFSQIGSIYSNKQGTGLGLAIVKRLLGLMNSRIQFESNKKQGTRFYFDVDLQIADQLNGTPGLPADMEVSHTISAHILIAEDNKINQMVTKKLLTQIGCKSTIVENGEEVLEILKKENFDLILMDINMPVLDGMQATLKIREFDTIIPIIALTASELSEVEEECRKAGMNDLLNKPLLKMDLRNAIFKHLVKRKHQPGS</sequence>
<dbReference type="SMART" id="SM00388">
    <property type="entry name" value="HisKA"/>
    <property type="match status" value="1"/>
</dbReference>
<dbReference type="SMART" id="SM00387">
    <property type="entry name" value="HATPase_c"/>
    <property type="match status" value="1"/>
</dbReference>
<dbReference type="SUPFAM" id="SSF47384">
    <property type="entry name" value="Homodimeric domain of signal transducing histidine kinase"/>
    <property type="match status" value="1"/>
</dbReference>
<dbReference type="CDD" id="cd00082">
    <property type="entry name" value="HisKA"/>
    <property type="match status" value="1"/>
</dbReference>
<dbReference type="InterPro" id="IPR011990">
    <property type="entry name" value="TPR-like_helical_dom_sf"/>
</dbReference>
<reference evidence="11" key="1">
    <citation type="submission" date="2016-11" db="EMBL/GenBank/DDBJ databases">
        <authorList>
            <person name="Varghese N."/>
            <person name="Submissions S."/>
        </authorList>
    </citation>
    <scope>NUCLEOTIDE SEQUENCE [LARGE SCALE GENOMIC DNA]</scope>
    <source>
        <strain evidence="11">DSM 22623</strain>
    </source>
</reference>
<dbReference type="PROSITE" id="PS50109">
    <property type="entry name" value="HIS_KIN"/>
    <property type="match status" value="1"/>
</dbReference>
<dbReference type="InterPro" id="IPR036097">
    <property type="entry name" value="HisK_dim/P_sf"/>
</dbReference>
<organism evidence="10 11">
    <name type="scientific">Aquimarina spongiae</name>
    <dbReference type="NCBI Taxonomy" id="570521"/>
    <lineage>
        <taxon>Bacteria</taxon>
        <taxon>Pseudomonadati</taxon>
        <taxon>Bacteroidota</taxon>
        <taxon>Flavobacteriia</taxon>
        <taxon>Flavobacteriales</taxon>
        <taxon>Flavobacteriaceae</taxon>
        <taxon>Aquimarina</taxon>
    </lineage>
</organism>
<dbReference type="SMART" id="SM00028">
    <property type="entry name" value="TPR"/>
    <property type="match status" value="3"/>
</dbReference>
<dbReference type="InterPro" id="IPR001789">
    <property type="entry name" value="Sig_transdc_resp-reg_receiver"/>
</dbReference>
<dbReference type="Pfam" id="PF13181">
    <property type="entry name" value="TPR_8"/>
    <property type="match status" value="1"/>
</dbReference>
<dbReference type="SUPFAM" id="SSF52172">
    <property type="entry name" value="CheY-like"/>
    <property type="match status" value="1"/>
</dbReference>
<dbReference type="Gene3D" id="3.40.50.2300">
    <property type="match status" value="1"/>
</dbReference>
<proteinExistence type="predicted"/>
<name>A0A1M6JQZ5_9FLAO</name>
<evidence type="ECO:0000313" key="10">
    <source>
        <dbReference type="EMBL" id="SHJ49195.1"/>
    </source>
</evidence>
<dbReference type="PRINTS" id="PR00344">
    <property type="entry name" value="BCTRLSENSOR"/>
</dbReference>
<evidence type="ECO:0000259" key="8">
    <source>
        <dbReference type="PROSITE" id="PS50109"/>
    </source>
</evidence>
<dbReference type="PANTHER" id="PTHR45339:SF1">
    <property type="entry name" value="HYBRID SIGNAL TRANSDUCTION HISTIDINE KINASE J"/>
    <property type="match status" value="1"/>
</dbReference>
<accession>A0A1M6JQZ5</accession>
<dbReference type="FunFam" id="3.30.565.10:FF:000010">
    <property type="entry name" value="Sensor histidine kinase RcsC"/>
    <property type="match status" value="1"/>
</dbReference>
<feature type="modified residue" description="4-aspartylphosphate" evidence="5">
    <location>
        <position position="654"/>
    </location>
</feature>
<dbReference type="CDD" id="cd17546">
    <property type="entry name" value="REC_hyHK_CKI1_RcsC-like"/>
    <property type="match status" value="1"/>
</dbReference>
<dbReference type="InterPro" id="IPR003661">
    <property type="entry name" value="HisK_dim/P_dom"/>
</dbReference>
<dbReference type="Gene3D" id="1.10.287.130">
    <property type="match status" value="1"/>
</dbReference>
<keyword evidence="11" id="KW-1185">Reference proteome</keyword>
<keyword evidence="6" id="KW-0175">Coiled coil</keyword>
<evidence type="ECO:0000256" key="7">
    <source>
        <dbReference type="SAM" id="Phobius"/>
    </source>
</evidence>
<dbReference type="Proteomes" id="UP000184432">
    <property type="component" value="Unassembled WGS sequence"/>
</dbReference>
<dbReference type="AlphaFoldDB" id="A0A1M6JQZ5"/>
<dbReference type="InterPro" id="IPR019734">
    <property type="entry name" value="TPR_rpt"/>
</dbReference>
<dbReference type="InterPro" id="IPR004358">
    <property type="entry name" value="Sig_transdc_His_kin-like_C"/>
</dbReference>
<dbReference type="Pfam" id="PF00512">
    <property type="entry name" value="HisKA"/>
    <property type="match status" value="1"/>
</dbReference>
<keyword evidence="3 5" id="KW-0597">Phosphoprotein</keyword>
<dbReference type="Pfam" id="PF02518">
    <property type="entry name" value="HATPase_c"/>
    <property type="match status" value="1"/>
</dbReference>
<comment type="catalytic activity">
    <reaction evidence="1">
        <text>ATP + protein L-histidine = ADP + protein N-phospho-L-histidine.</text>
        <dbReference type="EC" id="2.7.13.3"/>
    </reaction>
</comment>
<feature type="transmembrane region" description="Helical" evidence="7">
    <location>
        <begin position="302"/>
        <end position="321"/>
    </location>
</feature>